<dbReference type="RefSeq" id="WP_143736558.1">
    <property type="nucleotide sequence ID" value="NZ_FWXS01000019.1"/>
</dbReference>
<dbReference type="OrthoDB" id="9814627at2"/>
<reference evidence="2" key="1">
    <citation type="submission" date="2017-04" db="EMBL/GenBank/DDBJ databases">
        <authorList>
            <person name="Varghese N."/>
            <person name="Submissions S."/>
        </authorList>
    </citation>
    <scope>NUCLEOTIDE SEQUENCE [LARGE SCALE GENOMIC DNA]</scope>
    <source>
        <strain evidence="2">CGMCC 1.12708</strain>
    </source>
</reference>
<accession>A0A1W2D5L8</accession>
<evidence type="ECO:0000313" key="2">
    <source>
        <dbReference type="Proteomes" id="UP000192393"/>
    </source>
</evidence>
<dbReference type="STRING" id="1434700.SAMN06296427_1191"/>
<keyword evidence="2" id="KW-1185">Reference proteome</keyword>
<proteinExistence type="predicted"/>
<feature type="non-terminal residue" evidence="1">
    <location>
        <position position="813"/>
    </location>
</feature>
<dbReference type="AlphaFoldDB" id="A0A1W2D5L8"/>
<evidence type="ECO:0000313" key="1">
    <source>
        <dbReference type="EMBL" id="SMC92486.1"/>
    </source>
</evidence>
<sequence length="813" mass="93040">MNLFNMTSRFDFTKIKLLIFFIFLLISLNVARGQNLITGGEFQMGNFPKSPEATAMSKNVDIPSTTHTGVMTIEIPLYEFNFEGERFPVSLTYSTNGIKLDEISSRVGLGWSLNVGGISLSKQVMGTPDHDGYQKYILNHFSPDGAATIDINTGEESDAFKALEMIGHTLGEFANDLEPDIYSYSVFGNSGQFIMDFRENKGLVYPYTPIKIEKINNMDFKMVNEKGFIFDFDLQAFNEDYNSCTSSVSVYRGYKNHDYRINKIGSPNNNFIHFNYEYESGLNSFSYGTSVVQKNVLSNKVIPGFNLPLIPPTCYNSSTNTGEKILREINFPEGKIEFKYSKEYNNEVRQDLVGDIYLKRILVKDLHGNTLKDYLLDIKYFISSGSYNYTESYNKGNQYRLKLEGVTEQLSGRKYELDYYPGNLPPRLTDKKDYWGVYNGANNASSIGSGKYYHWAFLEWRTYNSGNNLLPSYSHAITSNLKSIKYPEGGSMNLTYELDDFIIPSVYQDMYNTMGLSNGDVAKTGTLRISKVELKDENGVAITKEYKYINPLTGKTSGKNYGSFNLEAIKTDVIVREADHMQHSRLDYNYATNNPGWNLTTVNGKSVGYTHVQEIIINKDNASKNHKIEYEYHHDRNEYEDIEMSYNSGALINLNYPLYRPERGLLTTKRYYDNNQNIIKKDSLEYEFNSYFNVLSSGYQSSNALFQGYLVRLTDAVCAGGCHYTFDTYPFYNKTFWIQNTKTTTTDYFNGEPKIITEQITNYSPNPPKHIYPVNTINTNSLGETLRTDYSYPQDGLHWQTGIMNQMIEKNMI</sequence>
<gene>
    <name evidence="1" type="ORF">SAMN06296427_1191</name>
</gene>
<organism evidence="1 2">
    <name type="scientific">Moheibacter sediminis</name>
    <dbReference type="NCBI Taxonomy" id="1434700"/>
    <lineage>
        <taxon>Bacteria</taxon>
        <taxon>Pseudomonadati</taxon>
        <taxon>Bacteroidota</taxon>
        <taxon>Flavobacteriia</taxon>
        <taxon>Flavobacteriales</taxon>
        <taxon>Weeksellaceae</taxon>
        <taxon>Moheibacter</taxon>
    </lineage>
</organism>
<name>A0A1W2D5L8_9FLAO</name>
<dbReference type="EMBL" id="FWXS01000019">
    <property type="protein sequence ID" value="SMC92486.1"/>
    <property type="molecule type" value="Genomic_DNA"/>
</dbReference>
<evidence type="ECO:0008006" key="3">
    <source>
        <dbReference type="Google" id="ProtNLM"/>
    </source>
</evidence>
<protein>
    <recommendedName>
        <fullName evidence="3">YD repeat-containing protein</fullName>
    </recommendedName>
</protein>
<dbReference type="Proteomes" id="UP000192393">
    <property type="component" value="Unassembled WGS sequence"/>
</dbReference>